<accession>D5WGC5</accession>
<dbReference type="EMBL" id="CP002014">
    <property type="protein sequence ID" value="ADG17544.1"/>
    <property type="molecule type" value="Genomic_DNA"/>
</dbReference>
<organism evidence="1 2">
    <name type="scientific">Paraburkholderia atlantica</name>
    <dbReference type="NCBI Taxonomy" id="2654982"/>
    <lineage>
        <taxon>Bacteria</taxon>
        <taxon>Pseudomonadati</taxon>
        <taxon>Pseudomonadota</taxon>
        <taxon>Betaproteobacteria</taxon>
        <taxon>Burkholderiales</taxon>
        <taxon>Burkholderiaceae</taxon>
        <taxon>Paraburkholderia</taxon>
    </lineage>
</organism>
<evidence type="ECO:0000313" key="2">
    <source>
        <dbReference type="Proteomes" id="UP000002190"/>
    </source>
</evidence>
<evidence type="ECO:0000313" key="1">
    <source>
        <dbReference type="EMBL" id="ADG17544.1"/>
    </source>
</evidence>
<dbReference type="KEGG" id="bge:BC1002_3514"/>
<dbReference type="AlphaFoldDB" id="D5WGC5"/>
<gene>
    <name evidence="1" type="ordered locus">BC1002_3514</name>
</gene>
<reference evidence="1 2" key="2">
    <citation type="journal article" date="2012" name="J. Bacteriol.">
        <title>Genome Sequences of Burkholderia sp. Strains CCGE1002 and H160, Isolated from Legume Nodules in Mexico and Brazil.</title>
        <authorList>
            <person name="Ormeno-Orrillo E."/>
            <person name="Rogel M.A."/>
            <person name="Chueire L.M."/>
            <person name="Tiedje J.M."/>
            <person name="Martinez-Romero E."/>
            <person name="Hungria M."/>
        </authorList>
    </citation>
    <scope>NUCLEOTIDE SEQUENCE [LARGE SCALE GENOMIC DNA]</scope>
    <source>
        <strain evidence="1 2">CCGE1002</strain>
    </source>
</reference>
<sequence length="64" mass="6999">MAYTGKFLVNNAPLSPLTINGIGRFDAYSGDGPYLNRCAQRHAVAENLTRKTPAPPTRRARTPI</sequence>
<dbReference type="STRING" id="640511.BC1002_3514"/>
<name>D5WGC5_PARAM</name>
<dbReference type="Proteomes" id="UP000002190">
    <property type="component" value="Chromosome 2"/>
</dbReference>
<proteinExistence type="predicted"/>
<protein>
    <submittedName>
        <fullName evidence="1">Uncharacterized protein</fullName>
    </submittedName>
</protein>
<reference evidence="2" key="1">
    <citation type="submission" date="2010-04" db="EMBL/GenBank/DDBJ databases">
        <title>Complete sequence of chromosome 2 of Burkholderia sp. CCGE1002.</title>
        <authorList>
            <consortium name="US DOE Joint Genome Institute"/>
            <person name="Lucas S."/>
            <person name="Copeland A."/>
            <person name="Lapidus A."/>
            <person name="Cheng J.-F."/>
            <person name="Bruce D."/>
            <person name="Goodwin L."/>
            <person name="Pitluck S."/>
            <person name="Chertkov O."/>
            <person name="Detter J.C."/>
            <person name="Han C."/>
            <person name="Tapia R."/>
            <person name="Land M."/>
            <person name="Hauser L."/>
            <person name="Kyrpides N."/>
            <person name="Ovchinnikova G."/>
            <person name="Martinez-Romero E."/>
            <person name="Hernandez M.A.R."/>
            <person name="Tiedje J.M."/>
            <person name="Woyke T."/>
        </authorList>
    </citation>
    <scope>NUCLEOTIDE SEQUENCE [LARGE SCALE GENOMIC DNA]</scope>
    <source>
        <strain evidence="2">CCGE1002</strain>
    </source>
</reference>
<dbReference type="HOGENOM" id="CLU_2859170_0_0_4"/>